<feature type="non-terminal residue" evidence="1">
    <location>
        <position position="81"/>
    </location>
</feature>
<reference evidence="2" key="1">
    <citation type="submission" date="2005-09" db="EMBL/GenBank/DDBJ databases">
        <authorList>
            <person name="Mural R.J."/>
            <person name="Li P.W."/>
            <person name="Adams M.D."/>
            <person name="Amanatides P.G."/>
            <person name="Baden-Tillson H."/>
            <person name="Barnstead M."/>
            <person name="Chin S.H."/>
            <person name="Dew I."/>
            <person name="Evans C.A."/>
            <person name="Ferriera S."/>
            <person name="Flanigan M."/>
            <person name="Fosler C."/>
            <person name="Glodek A."/>
            <person name="Gu Z."/>
            <person name="Holt R.A."/>
            <person name="Jennings D."/>
            <person name="Kraft C.L."/>
            <person name="Lu F."/>
            <person name="Nguyen T."/>
            <person name="Nusskern D.R."/>
            <person name="Pfannkoch C.M."/>
            <person name="Sitter C."/>
            <person name="Sutton G.G."/>
            <person name="Venter J.C."/>
            <person name="Wang Z."/>
            <person name="Woodage T."/>
            <person name="Zheng X.H."/>
            <person name="Zhong F."/>
        </authorList>
    </citation>
    <scope>NUCLEOTIDE SEQUENCE [LARGE SCALE GENOMIC DNA]</scope>
    <source>
        <strain>BN</strain>
        <strain evidence="2">Sprague-Dawley</strain>
    </source>
</reference>
<dbReference type="AlphaFoldDB" id="A6JRH7"/>
<organism evidence="1 2">
    <name type="scientific">Rattus norvegicus</name>
    <name type="common">Rat</name>
    <dbReference type="NCBI Taxonomy" id="10116"/>
    <lineage>
        <taxon>Eukaryota</taxon>
        <taxon>Metazoa</taxon>
        <taxon>Chordata</taxon>
        <taxon>Craniata</taxon>
        <taxon>Vertebrata</taxon>
        <taxon>Euteleostomi</taxon>
        <taxon>Mammalia</taxon>
        <taxon>Eutheria</taxon>
        <taxon>Euarchontoglires</taxon>
        <taxon>Glires</taxon>
        <taxon>Rodentia</taxon>
        <taxon>Myomorpha</taxon>
        <taxon>Muroidea</taxon>
        <taxon>Muridae</taxon>
        <taxon>Murinae</taxon>
        <taxon>Rattus</taxon>
    </lineage>
</organism>
<accession>A6JRH7</accession>
<dbReference type="Proteomes" id="UP000234681">
    <property type="component" value="Chromosome 5"/>
</dbReference>
<protein>
    <submittedName>
        <fullName evidence="1">RCG53521</fullName>
    </submittedName>
</protein>
<gene>
    <name evidence="1" type="ORF">rCG_53521</name>
</gene>
<evidence type="ECO:0000313" key="2">
    <source>
        <dbReference type="Proteomes" id="UP000234681"/>
    </source>
</evidence>
<proteinExistence type="predicted"/>
<dbReference type="EMBL" id="CH473998">
    <property type="protein sequence ID" value="EDL97769.1"/>
    <property type="molecule type" value="Genomic_DNA"/>
</dbReference>
<name>A6JRH7_RAT</name>
<sequence>MYDSTSSPATLLLSNMARGALGLPPLLRHLYQLSKKSVLERQQPVWSAVSSSWNPGRITGLHHHCKLLNSLLLNKLEWVQG</sequence>
<evidence type="ECO:0000313" key="1">
    <source>
        <dbReference type="EMBL" id="EDL97769.1"/>
    </source>
</evidence>